<feature type="domain" description="tRNA-guanine(15) transglycosylase-like" evidence="2">
    <location>
        <begin position="11"/>
        <end position="138"/>
    </location>
</feature>
<dbReference type="Pfam" id="PF01702">
    <property type="entry name" value="TGT"/>
    <property type="match status" value="1"/>
</dbReference>
<keyword evidence="1" id="KW-0819">tRNA processing</keyword>
<keyword evidence="3" id="KW-0808">Transferase</keyword>
<dbReference type="InterPro" id="IPR036511">
    <property type="entry name" value="TGT-like_sf"/>
</dbReference>
<dbReference type="GO" id="GO:0002099">
    <property type="term" value="P:tRNA wobble guanine modification"/>
    <property type="evidence" value="ECO:0007669"/>
    <property type="project" value="TreeGrafter"/>
</dbReference>
<organism evidence="3">
    <name type="scientific">mine drainage metagenome</name>
    <dbReference type="NCBI Taxonomy" id="410659"/>
    <lineage>
        <taxon>unclassified sequences</taxon>
        <taxon>metagenomes</taxon>
        <taxon>ecological metagenomes</taxon>
    </lineage>
</organism>
<dbReference type="GO" id="GO:0005737">
    <property type="term" value="C:cytoplasm"/>
    <property type="evidence" value="ECO:0007669"/>
    <property type="project" value="TreeGrafter"/>
</dbReference>
<keyword evidence="3" id="KW-0328">Glycosyltransferase</keyword>
<evidence type="ECO:0000256" key="1">
    <source>
        <dbReference type="ARBA" id="ARBA00022694"/>
    </source>
</evidence>
<gene>
    <name evidence="3" type="ORF">B1B_12102</name>
</gene>
<proteinExistence type="predicted"/>
<protein>
    <submittedName>
        <fullName evidence="3">Queuine/other tRNA-ribosyltransferase</fullName>
        <ecNumber evidence="3">2.4.2.29</ecNumber>
    </submittedName>
</protein>
<dbReference type="PANTHER" id="PTHR46499">
    <property type="entry name" value="QUEUINE TRNA-RIBOSYLTRANSFERASE"/>
    <property type="match status" value="1"/>
</dbReference>
<feature type="non-terminal residue" evidence="3">
    <location>
        <position position="141"/>
    </location>
</feature>
<evidence type="ECO:0000259" key="2">
    <source>
        <dbReference type="Pfam" id="PF01702"/>
    </source>
</evidence>
<dbReference type="EC" id="2.4.2.29" evidence="3"/>
<name>T0ZHZ1_9ZZZZ</name>
<dbReference type="SUPFAM" id="SSF51713">
    <property type="entry name" value="tRNA-guanine transglycosylase"/>
    <property type="match status" value="1"/>
</dbReference>
<dbReference type="InterPro" id="IPR050076">
    <property type="entry name" value="ArchSynthase1/Queuine_TRR"/>
</dbReference>
<dbReference type="InterPro" id="IPR002616">
    <property type="entry name" value="tRNA_ribo_trans-like"/>
</dbReference>
<comment type="caution">
    <text evidence="3">The sequence shown here is derived from an EMBL/GenBank/DDBJ whole genome shotgun (WGS) entry which is preliminary data.</text>
</comment>
<evidence type="ECO:0000313" key="3">
    <source>
        <dbReference type="EMBL" id="EQD47921.1"/>
    </source>
</evidence>
<sequence length="141" mass="15340">MVDFELLERDGLARLGRFTTPHGTIETPALLPVVHPDPARQPMPPREMRRVLGLGAVITSSYITWRTPPLRAIAERAGIHGLIGFDGPVMTDSGAFQQHAYGSVEVGPDEILAFQETIGSDIATVLDRFTEPETPHDESAA</sequence>
<dbReference type="PANTHER" id="PTHR46499:SF1">
    <property type="entry name" value="QUEUINE TRNA-RIBOSYLTRANSFERASE"/>
    <property type="match status" value="1"/>
</dbReference>
<accession>T0ZHZ1</accession>
<reference evidence="3" key="2">
    <citation type="journal article" date="2014" name="ISME J.">
        <title>Microbial stratification in low pH oxic and suboxic macroscopic growths along an acid mine drainage.</title>
        <authorList>
            <person name="Mendez-Garcia C."/>
            <person name="Mesa V."/>
            <person name="Sprenger R.R."/>
            <person name="Richter M."/>
            <person name="Diez M.S."/>
            <person name="Solano J."/>
            <person name="Bargiela R."/>
            <person name="Golyshina O.V."/>
            <person name="Manteca A."/>
            <person name="Ramos J.L."/>
            <person name="Gallego J.R."/>
            <person name="Llorente I."/>
            <person name="Martins Dos Santos V.A."/>
            <person name="Jensen O.N."/>
            <person name="Pelaez A.I."/>
            <person name="Sanchez J."/>
            <person name="Ferrer M."/>
        </authorList>
    </citation>
    <scope>NUCLEOTIDE SEQUENCE</scope>
</reference>
<dbReference type="AlphaFoldDB" id="T0ZHZ1"/>
<dbReference type="Gene3D" id="3.20.20.105">
    <property type="entry name" value="Queuine tRNA-ribosyltransferase-like"/>
    <property type="match status" value="1"/>
</dbReference>
<dbReference type="GO" id="GO:0016757">
    <property type="term" value="F:glycosyltransferase activity"/>
    <property type="evidence" value="ECO:0007669"/>
    <property type="project" value="UniProtKB-KW"/>
</dbReference>
<reference evidence="3" key="1">
    <citation type="submission" date="2013-08" db="EMBL/GenBank/DDBJ databases">
        <authorList>
            <person name="Mendez C."/>
            <person name="Richter M."/>
            <person name="Ferrer M."/>
            <person name="Sanchez J."/>
        </authorList>
    </citation>
    <scope>NUCLEOTIDE SEQUENCE</scope>
</reference>
<dbReference type="EMBL" id="AUZY01007903">
    <property type="protein sequence ID" value="EQD47921.1"/>
    <property type="molecule type" value="Genomic_DNA"/>
</dbReference>
<dbReference type="NCBIfam" id="TIGR00449">
    <property type="entry name" value="tgt_general"/>
    <property type="match status" value="1"/>
</dbReference>